<dbReference type="EC" id="2.4.1.34" evidence="3"/>
<evidence type="ECO:0000256" key="3">
    <source>
        <dbReference type="ARBA" id="ARBA00012589"/>
    </source>
</evidence>
<evidence type="ECO:0000256" key="7">
    <source>
        <dbReference type="ARBA" id="ARBA00022692"/>
    </source>
</evidence>
<dbReference type="InterPro" id="IPR023175">
    <property type="entry name" value="Vta1/CALS_N_sf"/>
</dbReference>
<dbReference type="EMBL" id="MT468367">
    <property type="protein sequence ID" value="QKN22527.1"/>
    <property type="molecule type" value="mRNA"/>
</dbReference>
<dbReference type="Pfam" id="PF25968">
    <property type="entry name" value="CALS1"/>
    <property type="match status" value="1"/>
</dbReference>
<feature type="transmembrane region" description="Helical" evidence="15">
    <location>
        <begin position="745"/>
        <end position="764"/>
    </location>
</feature>
<dbReference type="Pfam" id="PF02364">
    <property type="entry name" value="Glucan_synthase"/>
    <property type="match status" value="2"/>
</dbReference>
<dbReference type="SMART" id="SM01205">
    <property type="entry name" value="FKS1_dom1"/>
    <property type="match status" value="1"/>
</dbReference>
<dbReference type="InterPro" id="IPR026899">
    <property type="entry name" value="FKS1-like_dom1"/>
</dbReference>
<feature type="transmembrane region" description="Helical" evidence="15">
    <location>
        <begin position="1654"/>
        <end position="1676"/>
    </location>
</feature>
<protein>
    <recommendedName>
        <fullName evidence="12">1,3-beta-glucan synthase</fullName>
        <ecNumber evidence="3">2.4.1.34</ecNumber>
    </recommendedName>
    <alternativeName>
        <fullName evidence="12">1,3-beta-glucan synthase</fullName>
    </alternativeName>
</protein>
<accession>A0A6M9U041</accession>
<dbReference type="GO" id="GO:0003843">
    <property type="term" value="F:1,3-beta-D-glucan synthase activity"/>
    <property type="evidence" value="ECO:0007669"/>
    <property type="project" value="UniProtKB-EC"/>
</dbReference>
<evidence type="ECO:0000256" key="9">
    <source>
        <dbReference type="ARBA" id="ARBA00022989"/>
    </source>
</evidence>
<dbReference type="PANTHER" id="PTHR12741:SF16">
    <property type="entry name" value="CALLOSE SYNTHASE 7"/>
    <property type="match status" value="1"/>
</dbReference>
<evidence type="ECO:0000256" key="10">
    <source>
        <dbReference type="ARBA" id="ARBA00023136"/>
    </source>
</evidence>
<feature type="transmembrane region" description="Helical" evidence="15">
    <location>
        <begin position="1760"/>
        <end position="1780"/>
    </location>
</feature>
<feature type="transmembrane region" description="Helical" evidence="15">
    <location>
        <begin position="1483"/>
        <end position="1505"/>
    </location>
</feature>
<keyword evidence="7 15" id="KW-0812">Transmembrane</keyword>
<comment type="similarity">
    <text evidence="2">Belongs to the glycosyltransferase 48 family.</text>
</comment>
<feature type="transmembrane region" description="Helical" evidence="15">
    <location>
        <begin position="676"/>
        <end position="697"/>
    </location>
</feature>
<dbReference type="GO" id="GO:0005886">
    <property type="term" value="C:plasma membrane"/>
    <property type="evidence" value="ECO:0007669"/>
    <property type="project" value="UniProtKB-SubCell"/>
</dbReference>
<feature type="transmembrane region" description="Helical" evidence="15">
    <location>
        <begin position="496"/>
        <end position="513"/>
    </location>
</feature>
<evidence type="ECO:0000256" key="5">
    <source>
        <dbReference type="ARBA" id="ARBA00022676"/>
    </source>
</evidence>
<dbReference type="PANTHER" id="PTHR12741">
    <property type="entry name" value="LYST-INTERACTING PROTEIN LIP5 DOPAMINE RESPONSIVE PROTEIN DRG-1"/>
    <property type="match status" value="1"/>
</dbReference>
<keyword evidence="9 15" id="KW-1133">Transmembrane helix</keyword>
<keyword evidence="6" id="KW-0808">Transferase</keyword>
<evidence type="ECO:0000256" key="8">
    <source>
        <dbReference type="ARBA" id="ARBA00022960"/>
    </source>
</evidence>
<evidence type="ECO:0000256" key="13">
    <source>
        <dbReference type="ARBA" id="ARBA00047777"/>
    </source>
</evidence>
<dbReference type="InterPro" id="IPR058851">
    <property type="entry name" value="CALS1_helical"/>
</dbReference>
<evidence type="ECO:0000256" key="15">
    <source>
        <dbReference type="SAM" id="Phobius"/>
    </source>
</evidence>
<keyword evidence="4" id="KW-1003">Cell membrane</keyword>
<keyword evidence="11" id="KW-0961">Cell wall biogenesis/degradation</keyword>
<dbReference type="InterPro" id="IPR039431">
    <property type="entry name" value="Vta1/CALS_N"/>
</dbReference>
<dbReference type="Pfam" id="PF14288">
    <property type="entry name" value="FKS1_dom1"/>
    <property type="match status" value="1"/>
</dbReference>
<comment type="subcellular location">
    <subcellularLocation>
        <location evidence="1">Cell membrane</location>
        <topology evidence="1">Multi-pass membrane protein</topology>
    </subcellularLocation>
</comment>
<feature type="transmembrane region" description="Helical" evidence="15">
    <location>
        <begin position="533"/>
        <end position="555"/>
    </location>
</feature>
<evidence type="ECO:0000256" key="14">
    <source>
        <dbReference type="SAM" id="MobiDB-lite"/>
    </source>
</evidence>
<dbReference type="InterPro" id="IPR003440">
    <property type="entry name" value="Glyco_trans_48_dom"/>
</dbReference>
<keyword evidence="10 15" id="KW-0472">Membrane</keyword>
<sequence>MASSSGTKSDVGPPRTLSRGMTRMPTRMVDLPNEENAAIDSELVPSSLASIAPILRVANEIQRDNPRVAYLCRFHAFEKAHLMDPTSGGRGVRQFKTYLLHRLEKEEIEAKHKLAMNDPKEILFFYQEFYEINIREGEFTKKPEEMAKICQIATVLYEVLKTVVPANQIDPQTQRIADEIAKKRDQYAHYNILPLYAVGVKPAIMELHEIKAALNALRNVDNLPRPRVQYRHPQEDNMGVHRERVQLVNDILDWLSSIFGFQKGNVANQREHLILLLANIDVRGRNPTNHTQLASSTVHSLGEKIFKNYRSWCNYLHCKLNLRCPVGVEDQQMNLIYIALYLLIWGEASNIRFMPECLCYIFHNMANEVYGILDSNTHSVSGATYQNEPRDEEYFLRTVITPIFEVLHKEAKRSRGGKESHTSWRNYDDLNEYFWSQKCLSLGWPMNPKADFFRHSDGVQPTNTRPNQVPIGRKKPKVNFAEVRTFLHLYRNFDRMWMFFILAFQAMLIIAWNSSGSIADLFNEDVFKSVLSIFITSAVLNFVQATLDIVLSFNAWRSLKITQVVRFLLKFVIAAFWVVFLPVCYFRSVQNPTAIERLFSSWTGAWWDQSFYNYAVAIYLIPNILATLLFILPPMRRNMERSNIKVIVFLMWWAQPKLYVGRGMHEDMFTLLKYTLFWIMLLISKLAFSYYVEILPLVEPTKVIMEMKINDYQWHEFFPHAPHNIFVIIAIWTPIVLVYFMDAQIWYAIFSTLFGGIHGAFSHLGEIRTLGMLRSRFAAVPYAFSVNLMPVADGTRKKNLDSEVVRKNIANFSQVWNKVIHTMRLEDLISNRDRDLLLVPYYSNDVSVIQWPPFLLASKIPIALDMAKDFKGKDDEELFKKMKNIEYMCTAIVECYEALRDVIHYLLEDEADKMIVKQICTEIDESLEKKTFLTNFRMSGLLSLSERLEKFLTLLLSEDEEEENFQPQIINVLQDIMEIITQDVMVNGHEILESVHPSINIQNVKKEQRFEKINMDLRHDKPWKEKVVRLHLLLTVKESAINVPQNLEARRRITFFANSLFMKIPRAPEVRDMFSFSVLTPYYKEEVLYTDEELTRENEDGISILFYLQKIYPDEWTNFKERISDIKTYPDKDKQELTRQWVSYRGQTLYRTVRGMMYYRQALELQCFLESAGDAAMSGGYQNMVLSQKDQKPFLDRAQALVTYVVSCQVYGAQKKSNDQKDQSCYSNILKLMLLYPSLRVAYIDTREDTVNGRTQKVYYSVLLKGGDKLDEEIYRIRLPGPPTEIGEGKPENQNHAIVFTRGEALQTIDMNQDNYFEEAYKMRNVLQEFQLHRRGARKPTIVGLREHIFTGSVSSLAWFMSNQETSFVTIGQRILANPLRVRFHYGHPDIFDRLFHITRGGISKASKIINLSEDIFAGYNSTLRGGFITHHEYMQVGKGRDVGMNQISLFEAKVANGNGEQTLSRDVYRLGRRFDFYRMLSFYFTTVGFYFSSMVTVLTVYMFLYGRLYMVMSGVEMEILENPTIRQTKALEEALATQSVFQLGLLLVLPMVMEIGLEKGFRTAIGDFIIMQLQLASVFFTFQLGTKAHYFGRTILHGGSKYRATGRGFVVFHAKFADNYRLYSRSHFVKGLELFILLIVYEVYGESYRSSSLYMFITFSMWFLVASWLFAPFVFNPSGFDWQKTVDDWTDWKRWMGNRGGIGISPDKSWESWWDEEQEHLKHTNIRGRGLEIFLAFRFFIYQYGIVYHLDISHNIKTLLVYGLSWLVMIATLLVLKMVSMGRRRFDSDFQLMFRILKALLFLGFMSVMTVLFVVCGLTVSDLFAAILAFLPTGWAIVLIGQACRGLLRRVKLWDSVKELARAYEYIMGLIIFMPTAILSWFPFVSEFQTRLLFNQAFSRGLQISMILTGRKDKINSVDKPSTA</sequence>
<feature type="domain" description="1,3-beta-glucan synthase component FKS1-like" evidence="16">
    <location>
        <begin position="332"/>
        <end position="447"/>
    </location>
</feature>
<keyword evidence="8" id="KW-0133">Cell shape</keyword>
<feature type="transmembrane region" description="Helical" evidence="15">
    <location>
        <begin position="567"/>
        <end position="588"/>
    </location>
</feature>
<dbReference type="GO" id="GO:0000148">
    <property type="term" value="C:1,3-beta-D-glucan synthase complex"/>
    <property type="evidence" value="ECO:0007669"/>
    <property type="project" value="InterPro"/>
</dbReference>
<name>A0A6M9U041_URTDI</name>
<feature type="transmembrane region" description="Helical" evidence="15">
    <location>
        <begin position="717"/>
        <end position="739"/>
    </location>
</feature>
<evidence type="ECO:0000256" key="1">
    <source>
        <dbReference type="ARBA" id="ARBA00004651"/>
    </source>
</evidence>
<evidence type="ECO:0000256" key="2">
    <source>
        <dbReference type="ARBA" id="ARBA00009040"/>
    </source>
</evidence>
<feature type="transmembrane region" description="Helical" evidence="15">
    <location>
        <begin position="611"/>
        <end position="632"/>
    </location>
</feature>
<dbReference type="GO" id="GO:0008360">
    <property type="term" value="P:regulation of cell shape"/>
    <property type="evidence" value="ECO:0007669"/>
    <property type="project" value="UniProtKB-KW"/>
</dbReference>
<evidence type="ECO:0000313" key="17">
    <source>
        <dbReference type="EMBL" id="QKN22527.1"/>
    </source>
</evidence>
<organism evidence="17">
    <name type="scientific">Urtica dioica subsp. dioica</name>
    <dbReference type="NCBI Taxonomy" id="1435599"/>
    <lineage>
        <taxon>Eukaryota</taxon>
        <taxon>Viridiplantae</taxon>
        <taxon>Streptophyta</taxon>
        <taxon>Embryophyta</taxon>
        <taxon>Tracheophyta</taxon>
        <taxon>Spermatophyta</taxon>
        <taxon>Magnoliopsida</taxon>
        <taxon>eudicotyledons</taxon>
        <taxon>Gunneridae</taxon>
        <taxon>Pentapetalae</taxon>
        <taxon>rosids</taxon>
        <taxon>fabids</taxon>
        <taxon>Rosales</taxon>
        <taxon>Urticaceae</taxon>
        <taxon>Urtica</taxon>
    </lineage>
</organism>
<dbReference type="GO" id="GO:0071555">
    <property type="term" value="P:cell wall organization"/>
    <property type="evidence" value="ECO:0007669"/>
    <property type="project" value="UniProtKB-KW"/>
</dbReference>
<feature type="transmembrane region" description="Helical" evidence="15">
    <location>
        <begin position="1865"/>
        <end position="1885"/>
    </location>
</feature>
<evidence type="ECO:0000256" key="6">
    <source>
        <dbReference type="ARBA" id="ARBA00022679"/>
    </source>
</evidence>
<feature type="transmembrane region" description="Helical" evidence="15">
    <location>
        <begin position="1827"/>
        <end position="1845"/>
    </location>
</feature>
<feature type="region of interest" description="Disordered" evidence="14">
    <location>
        <begin position="1"/>
        <end position="24"/>
    </location>
</feature>
<dbReference type="Pfam" id="PF04652">
    <property type="entry name" value="Vta1"/>
    <property type="match status" value="1"/>
</dbReference>
<feature type="transmembrane region" description="Helical" evidence="15">
    <location>
        <begin position="1801"/>
        <end position="1821"/>
    </location>
</feature>
<keyword evidence="5" id="KW-0328">Glycosyltransferase</keyword>
<comment type="catalytic activity">
    <reaction evidence="13">
        <text>[(1-&gt;3)-beta-D-glucosyl](n) + UDP-alpha-D-glucose = [(1-&gt;3)-beta-D-glucosyl](n+1) + UDP + H(+)</text>
        <dbReference type="Rhea" id="RHEA:21476"/>
        <dbReference type="Rhea" id="RHEA-COMP:11146"/>
        <dbReference type="Rhea" id="RHEA-COMP:14303"/>
        <dbReference type="ChEBI" id="CHEBI:15378"/>
        <dbReference type="ChEBI" id="CHEBI:37671"/>
        <dbReference type="ChEBI" id="CHEBI:58223"/>
        <dbReference type="ChEBI" id="CHEBI:58885"/>
        <dbReference type="EC" id="2.4.1.34"/>
    </reaction>
</comment>
<feature type="transmembrane region" description="Helical" evidence="15">
    <location>
        <begin position="1623"/>
        <end position="1642"/>
    </location>
</feature>
<evidence type="ECO:0000256" key="12">
    <source>
        <dbReference type="ARBA" id="ARBA00032165"/>
    </source>
</evidence>
<evidence type="ECO:0000256" key="11">
    <source>
        <dbReference type="ARBA" id="ARBA00023316"/>
    </source>
</evidence>
<reference evidence="17" key="1">
    <citation type="journal article" date="2020" name="Int. J. Mol. Sci.">
        <title>Identification of Callose Synthases in Stinging Nettle and Analysis of Their Expression in Different Tissues.</title>
        <authorList>
            <person name="Guerriero G."/>
            <person name="Piasecki E."/>
            <person name="Berni R."/>
            <person name="Xu X."/>
            <person name="Legay S."/>
            <person name="Hausman J.F."/>
        </authorList>
    </citation>
    <scope>NUCLEOTIDE SEQUENCE</scope>
</reference>
<evidence type="ECO:0000259" key="16">
    <source>
        <dbReference type="SMART" id="SM01205"/>
    </source>
</evidence>
<dbReference type="Gene3D" id="1.25.40.270">
    <property type="entry name" value="Vacuolar protein sorting-associated protein vta1"/>
    <property type="match status" value="1"/>
</dbReference>
<evidence type="ECO:0000256" key="4">
    <source>
        <dbReference type="ARBA" id="ARBA00022475"/>
    </source>
</evidence>
<dbReference type="GO" id="GO:0006075">
    <property type="term" value="P:(1-&gt;3)-beta-D-glucan biosynthetic process"/>
    <property type="evidence" value="ECO:0007669"/>
    <property type="project" value="InterPro"/>
</dbReference>
<proteinExistence type="evidence at transcript level"/>